<dbReference type="InterPro" id="IPR037518">
    <property type="entry name" value="MPN"/>
</dbReference>
<protein>
    <recommendedName>
        <fullName evidence="6">MPN domain-containing protein</fullName>
    </recommendedName>
</protein>
<keyword evidence="2" id="KW-0479">Metal-binding</keyword>
<accession>W0PBT4</accession>
<dbReference type="CDD" id="cd08071">
    <property type="entry name" value="MPN_DUF2466"/>
    <property type="match status" value="1"/>
</dbReference>
<dbReference type="Pfam" id="PF04002">
    <property type="entry name" value="RadC"/>
    <property type="match status" value="1"/>
</dbReference>
<evidence type="ECO:0000256" key="1">
    <source>
        <dbReference type="ARBA" id="ARBA00022670"/>
    </source>
</evidence>
<dbReference type="PANTHER" id="PTHR30471">
    <property type="entry name" value="DNA REPAIR PROTEIN RADC"/>
    <property type="match status" value="1"/>
</dbReference>
<evidence type="ECO:0000313" key="8">
    <source>
        <dbReference type="Proteomes" id="UP000019095"/>
    </source>
</evidence>
<dbReference type="STRING" id="1247726.MIM_c07810"/>
<dbReference type="OrthoDB" id="9804482at2"/>
<dbReference type="PROSITE" id="PS50249">
    <property type="entry name" value="MPN"/>
    <property type="match status" value="1"/>
</dbReference>
<dbReference type="PATRIC" id="fig|1247726.3.peg.846"/>
<dbReference type="eggNOG" id="COG2003">
    <property type="taxonomic scope" value="Bacteria"/>
</dbReference>
<keyword evidence="3" id="KW-0378">Hydrolase</keyword>
<dbReference type="Proteomes" id="UP000019095">
    <property type="component" value="Chromosome"/>
</dbReference>
<evidence type="ECO:0000313" key="7">
    <source>
        <dbReference type="EMBL" id="AHG62880.1"/>
    </source>
</evidence>
<dbReference type="Gene3D" id="3.40.140.10">
    <property type="entry name" value="Cytidine Deaminase, domain 2"/>
    <property type="match status" value="1"/>
</dbReference>
<dbReference type="InterPro" id="IPR020891">
    <property type="entry name" value="UPF0758_CS"/>
</dbReference>
<dbReference type="PANTHER" id="PTHR30471:SF3">
    <property type="entry name" value="UPF0758 PROTEIN YEES-RELATED"/>
    <property type="match status" value="1"/>
</dbReference>
<dbReference type="AlphaFoldDB" id="W0PBT4"/>
<sequence>MYQEGSVQALGYDDMNEAQPLYVRSPRGRYRLATDSQVLAAARIAAESLIACGSQFNAPGRVKAFFQAKLCGLGHECLAVVYLNAQLKVIKYIERSHGTLSQASEYPREIVKTALRLNAAGLIMSHNHPSGIAEPSATDLSLTRHLKQALDLIEVRLIDHIIVAGNTAISLAERAQI</sequence>
<gene>
    <name evidence="7" type="ORF">MIM_c07810</name>
</gene>
<feature type="domain" description="MPN" evidence="6">
    <location>
        <begin position="55"/>
        <end position="177"/>
    </location>
</feature>
<evidence type="ECO:0000256" key="5">
    <source>
        <dbReference type="ARBA" id="ARBA00023049"/>
    </source>
</evidence>
<dbReference type="InterPro" id="IPR001405">
    <property type="entry name" value="UPF0758"/>
</dbReference>
<dbReference type="PROSITE" id="PS01302">
    <property type="entry name" value="UPF0758"/>
    <property type="match status" value="1"/>
</dbReference>
<name>W0PBT4_ADVMD</name>
<evidence type="ECO:0000256" key="2">
    <source>
        <dbReference type="ARBA" id="ARBA00022723"/>
    </source>
</evidence>
<proteinExistence type="predicted"/>
<keyword evidence="5" id="KW-0482">Metalloprotease</keyword>
<evidence type="ECO:0000256" key="3">
    <source>
        <dbReference type="ARBA" id="ARBA00022801"/>
    </source>
</evidence>
<dbReference type="HOGENOM" id="CLU_073529_3_1_4"/>
<dbReference type="GO" id="GO:0046872">
    <property type="term" value="F:metal ion binding"/>
    <property type="evidence" value="ECO:0007669"/>
    <property type="project" value="UniProtKB-KW"/>
</dbReference>
<dbReference type="EMBL" id="CP003915">
    <property type="protein sequence ID" value="AHG62880.1"/>
    <property type="molecule type" value="Genomic_DNA"/>
</dbReference>
<dbReference type="InterPro" id="IPR025657">
    <property type="entry name" value="RadC_JAB"/>
</dbReference>
<dbReference type="KEGG" id="amim:MIM_c07810"/>
<evidence type="ECO:0000259" key="6">
    <source>
        <dbReference type="PROSITE" id="PS50249"/>
    </source>
</evidence>
<keyword evidence="8" id="KW-1185">Reference proteome</keyword>
<organism evidence="7 8">
    <name type="scientific">Advenella mimigardefordensis (strain DSM 17166 / LMG 22922 / DPN7)</name>
    <dbReference type="NCBI Taxonomy" id="1247726"/>
    <lineage>
        <taxon>Bacteria</taxon>
        <taxon>Pseudomonadati</taxon>
        <taxon>Pseudomonadota</taxon>
        <taxon>Betaproteobacteria</taxon>
        <taxon>Burkholderiales</taxon>
        <taxon>Alcaligenaceae</taxon>
    </lineage>
</organism>
<dbReference type="GO" id="GO:0006508">
    <property type="term" value="P:proteolysis"/>
    <property type="evidence" value="ECO:0007669"/>
    <property type="project" value="UniProtKB-KW"/>
</dbReference>
<dbReference type="GO" id="GO:0008237">
    <property type="term" value="F:metallopeptidase activity"/>
    <property type="evidence" value="ECO:0007669"/>
    <property type="project" value="UniProtKB-KW"/>
</dbReference>
<evidence type="ECO:0000256" key="4">
    <source>
        <dbReference type="ARBA" id="ARBA00022833"/>
    </source>
</evidence>
<keyword evidence="4" id="KW-0862">Zinc</keyword>
<keyword evidence="1" id="KW-0645">Protease</keyword>
<reference evidence="7 8" key="1">
    <citation type="journal article" date="2014" name="Microbiology">
        <title>Unravelling the complete genome sequence of Advenella mimigardefordensis strain DPN7T and novel insights in the catabolism of the xenobiotic polythioester precursor 3,3'-dithiodipropionate.</title>
        <authorList>
            <person name="Wubbeler J.H."/>
            <person name="Hiessl S."/>
            <person name="Schuldes J."/>
            <person name="Thurmer A."/>
            <person name="Daniel R."/>
            <person name="Steinbuchel A."/>
        </authorList>
    </citation>
    <scope>NUCLEOTIDE SEQUENCE [LARGE SCALE GENOMIC DNA]</scope>
    <source>
        <strain evidence="8">DSM 17166 / LMG 22922 / DPN7</strain>
    </source>
</reference>